<dbReference type="Pfam" id="PF09754">
    <property type="entry name" value="PAC2"/>
    <property type="match status" value="1"/>
</dbReference>
<evidence type="ECO:0000256" key="1">
    <source>
        <dbReference type="SAM" id="Coils"/>
    </source>
</evidence>
<sequence length="304" mass="33629">MDPSTVFTYERHIDARTLRGSTLVVTLGAFTDAGAAQHLLDTHILELLDSRIIGRVDMDQVYDYTGHRPEITLDRDHFEDYEKPEILLHEVVAADGEPFFLLTGPEPSFQWERLASALRHVIEQLGVERTLLVQSFPAPVPHTRELPITRYGGASEDIMFPRPMPAVFRLRSTFTSVLTLRLHESGHPVVGLAAQVPQYLHETEYPVAALALLRAVREEGGPEIAPGELEVIARAVREGIDAQVAGNDQLQEMVRSLEENADRFQLADAAEAEVPSAEEIAAEVEQFLAGLDEGDQGPSEESHG</sequence>
<protein>
    <submittedName>
        <fullName evidence="2">PAC2 family protein</fullName>
    </submittedName>
</protein>
<reference evidence="2" key="1">
    <citation type="submission" date="2022-02" db="EMBL/GenBank/DDBJ databases">
        <authorList>
            <person name="Lee M."/>
            <person name="Kim S.-J."/>
            <person name="Jung M.-Y."/>
        </authorList>
    </citation>
    <scope>NUCLEOTIDE SEQUENCE</scope>
    <source>
        <strain evidence="2">JHP9</strain>
    </source>
</reference>
<proteinExistence type="predicted"/>
<name>A0ABT0R069_9MICO</name>
<dbReference type="Gene3D" id="3.40.50.10900">
    <property type="entry name" value="PAC-like subunit"/>
    <property type="match status" value="1"/>
</dbReference>
<dbReference type="SUPFAM" id="SSF159659">
    <property type="entry name" value="Cgl1923-like"/>
    <property type="match status" value="1"/>
</dbReference>
<dbReference type="InterPro" id="IPR008492">
    <property type="entry name" value="Rv2714-like"/>
</dbReference>
<keyword evidence="3" id="KW-1185">Reference proteome</keyword>
<comment type="caution">
    <text evidence="2">The sequence shown here is derived from an EMBL/GenBank/DDBJ whole genome shotgun (WGS) entry which is preliminary data.</text>
</comment>
<dbReference type="Proteomes" id="UP001203761">
    <property type="component" value="Unassembled WGS sequence"/>
</dbReference>
<dbReference type="Gene3D" id="1.10.287.100">
    <property type="match status" value="1"/>
</dbReference>
<dbReference type="InterPro" id="IPR038389">
    <property type="entry name" value="PSMG2_sf"/>
</dbReference>
<keyword evidence="1" id="KW-0175">Coiled coil</keyword>
<gene>
    <name evidence="2" type="ORF">Bequi_07935</name>
</gene>
<evidence type="ECO:0000313" key="3">
    <source>
        <dbReference type="Proteomes" id="UP001203761"/>
    </source>
</evidence>
<evidence type="ECO:0000313" key="2">
    <source>
        <dbReference type="EMBL" id="MCL6423314.1"/>
    </source>
</evidence>
<accession>A0ABT0R069</accession>
<dbReference type="RefSeq" id="WP_249737428.1">
    <property type="nucleotide sequence ID" value="NZ_JAKNCJ010000003.1"/>
</dbReference>
<dbReference type="EMBL" id="JAKNCJ010000003">
    <property type="protein sequence ID" value="MCL6423314.1"/>
    <property type="molecule type" value="Genomic_DNA"/>
</dbReference>
<dbReference type="PIRSF" id="PIRSF028754">
    <property type="entry name" value="UCP028754"/>
    <property type="match status" value="1"/>
</dbReference>
<feature type="coiled-coil region" evidence="1">
    <location>
        <begin position="240"/>
        <end position="267"/>
    </location>
</feature>
<dbReference type="InterPro" id="IPR019151">
    <property type="entry name" value="Proteasome_assmbl_chaperone_2"/>
</dbReference>
<organism evidence="2 3">
    <name type="scientific">Brachybacterium equifaecis</name>
    <dbReference type="NCBI Taxonomy" id="2910770"/>
    <lineage>
        <taxon>Bacteria</taxon>
        <taxon>Bacillati</taxon>
        <taxon>Actinomycetota</taxon>
        <taxon>Actinomycetes</taxon>
        <taxon>Micrococcales</taxon>
        <taxon>Dermabacteraceae</taxon>
        <taxon>Brachybacterium</taxon>
    </lineage>
</organism>